<dbReference type="Pfam" id="PF20416">
    <property type="entry name" value="UTP20"/>
    <property type="match status" value="1"/>
</dbReference>
<reference evidence="5 6" key="1">
    <citation type="submission" date="2024-07" db="EMBL/GenBank/DDBJ databases">
        <title>Chromosome-level genome assembly of the water stick insect Ranatra chinensis (Heteroptera: Nepidae).</title>
        <authorList>
            <person name="Liu X."/>
        </authorList>
    </citation>
    <scope>NUCLEOTIDE SEQUENCE [LARGE SCALE GENOMIC DNA]</scope>
    <source>
        <strain evidence="5">Cailab_2021Rc</strain>
        <tissue evidence="5">Muscle</tissue>
    </source>
</reference>
<dbReference type="PANTHER" id="PTHR17695:SF11">
    <property type="entry name" value="SMALL SUBUNIT PROCESSOME COMPONENT 20 HOMOLOG"/>
    <property type="match status" value="1"/>
</dbReference>
<feature type="domain" description="U3 small nucleolar RNA-associated protein 20" evidence="3">
    <location>
        <begin position="587"/>
        <end position="802"/>
    </location>
</feature>
<evidence type="ECO:0008006" key="7">
    <source>
        <dbReference type="Google" id="ProtNLM"/>
    </source>
</evidence>
<dbReference type="InterPro" id="IPR052575">
    <property type="entry name" value="SSU_processome_comp_20"/>
</dbReference>
<dbReference type="PANTHER" id="PTHR17695">
    <property type="entry name" value="SMALL SUBUNIT PROCESSOME COMPONENT 20 HOMOLOG"/>
    <property type="match status" value="1"/>
</dbReference>
<keyword evidence="6" id="KW-1185">Reference proteome</keyword>
<dbReference type="Proteomes" id="UP001558652">
    <property type="component" value="Unassembled WGS sequence"/>
</dbReference>
<protein>
    <recommendedName>
        <fullName evidence="7">Small subunit processome component 20 homolog</fullName>
    </recommendedName>
</protein>
<dbReference type="Gene3D" id="1.25.10.10">
    <property type="entry name" value="Leucine-rich Repeat Variant"/>
    <property type="match status" value="1"/>
</dbReference>
<name>A0ABD0YI73_9HEMI</name>
<dbReference type="InterPro" id="IPR016024">
    <property type="entry name" value="ARM-type_fold"/>
</dbReference>
<evidence type="ECO:0000259" key="2">
    <source>
        <dbReference type="Pfam" id="PF07539"/>
    </source>
</evidence>
<organism evidence="5 6">
    <name type="scientific">Ranatra chinensis</name>
    <dbReference type="NCBI Taxonomy" id="642074"/>
    <lineage>
        <taxon>Eukaryota</taxon>
        <taxon>Metazoa</taxon>
        <taxon>Ecdysozoa</taxon>
        <taxon>Arthropoda</taxon>
        <taxon>Hexapoda</taxon>
        <taxon>Insecta</taxon>
        <taxon>Pterygota</taxon>
        <taxon>Neoptera</taxon>
        <taxon>Paraneoptera</taxon>
        <taxon>Hemiptera</taxon>
        <taxon>Heteroptera</taxon>
        <taxon>Panheteroptera</taxon>
        <taxon>Nepomorpha</taxon>
        <taxon>Nepidae</taxon>
        <taxon>Ranatrinae</taxon>
        <taxon>Ranatra</taxon>
    </lineage>
</organism>
<dbReference type="EMBL" id="JBFDAA010000007">
    <property type="protein sequence ID" value="KAL1130995.1"/>
    <property type="molecule type" value="Genomic_DNA"/>
</dbReference>
<gene>
    <name evidence="5" type="ORF">AAG570_012235</name>
</gene>
<evidence type="ECO:0000313" key="6">
    <source>
        <dbReference type="Proteomes" id="UP001558652"/>
    </source>
</evidence>
<dbReference type="Pfam" id="PF23099">
    <property type="entry name" value="UTP20_C"/>
    <property type="match status" value="1"/>
</dbReference>
<feature type="domain" description="U3 small nucleolar RNA-associated protein 20 C-terminal" evidence="4">
    <location>
        <begin position="1050"/>
        <end position="1366"/>
    </location>
</feature>
<evidence type="ECO:0000256" key="1">
    <source>
        <dbReference type="SAM" id="MobiDB-lite"/>
    </source>
</evidence>
<comment type="caution">
    <text evidence="5">The sequence shown here is derived from an EMBL/GenBank/DDBJ whole genome shotgun (WGS) entry which is preliminary data.</text>
</comment>
<dbReference type="SUPFAM" id="SSF48371">
    <property type="entry name" value="ARM repeat"/>
    <property type="match status" value="1"/>
</dbReference>
<dbReference type="InterPro" id="IPR057525">
    <property type="entry name" value="UTP20_C"/>
</dbReference>
<sequence length="1382" mass="156969">MELWLNPKIHGSVYNTIMDIVERLLTLHRVPEEGESLTELPVNHMTAIDEEIIKDIKEELNFGSKLLIPFIPQILERLKQKLLTGSKQGLVKRDLEVMSRITELVSNSESSELMLNLLLPILHKKGNGSEYVVTPLLTTVFNLMRNISMPERYIKNLAPLFCKVNGVGNRKLLSEIVAELSKNGGSDSGLDINLLEDLNALDTKWVDQPDFNRRLDAFKKLEILLADHKVSVNMGVIVIYTCIYFLHTEKDLSLKDNASYCLKKLCPALCLEYRNNSLEKNYLVNEVILCLLKDGIKDKRNEFIRNESIALLGCMARECGELHPVLRDLSLLGNNTDLEVDFFENLQHLQLHRKVRAMLKFCELAKTLDKPPNTRTLTQFILPLVSYFLCSEKYTNKNTIIDASIQVLGTVCRLLPWHQYSTILSYYLGKLRSSFEYQKQLVRITVEILNSFHFDISQASLKKDESITVEDSSDVASNGCMDVHSGEKEDTSGTEVKHLLDVSEENSAEIELEEKLNAQDNEGTVEEIQTSSLKAIEKTTVLTRAGAVRVMQTITKNFLPSLNKSMAQRTQAETTHKLNRKLIGPDKDEEDILKVPLAIAAVKLLQKLPEGILDRNLPGILMKLCTFLKSRLDSVRRITRETLQTIMISIGPRYLSTLLGEMKALLTRGFHIHVLIYSIHSVLVALKPFFKEGDIGAVMPVLLNVCMMDLFGDTAEEKEVVQITGKTMEARANRAFDIFNIMATYISEGCLLDLILPLKEQMSKTLSHKNITKTSNCLQQVVLGLMDNKYIPVESLLEFAFGTSTESIPVLVSRLDEKPADPKIQELESRKQADTFLIPEEPKRQKAIESKTCVRTNAHILVEFGLRLIYFVLKREKLKNMDYKLYLDPLVQLFSNCLKSQHVKAVAVLVRDVKYYIIEKKHMRALLLYCEQDLDDNSRRATAFSLLKAIVGRKIKTPELHEIILKVAKLSITSNTDAVRLQARQEILQEQSGVILINVGARLVNDEEPGCRKKAADIISSMLLRINYNTANKVFNIVELWMKDNKVALRRLAAQIVGIFVTCEKEKFEARLPVVLPLVVKQISDGSRDNQPGKFVRINSEPENDDMSSDDRLQDHHLYQILQMLIKVCSLCPKVLTDKKYTDDLEIIADNAHSLLAHPHEWVRFSSIQLLGLIVSKVPVADILAVANCESDETAGYLLNNTRYRLRTLVLDLSSQLFPGEFANEKFLMQCMKLLVCLADILKDVKDVENDDGLSLPWMVRRIRKQINIEITQAPTSTIVRTMCFNWIAAVALKFDKDELTSIVYHLMSPLVREINSVDESSSNLRQVAKEAANYIKKKIGSEEYNTLVLNLTTKLDIKRSERRNQRAQLVSCLYCIKLINL</sequence>
<feature type="domain" description="U3 small nucleolar RNA-associated protein 20 N-terminal" evidence="2">
    <location>
        <begin position="1"/>
        <end position="299"/>
    </location>
</feature>
<evidence type="ECO:0000259" key="3">
    <source>
        <dbReference type="Pfam" id="PF20416"/>
    </source>
</evidence>
<feature type="region of interest" description="Disordered" evidence="1">
    <location>
        <begin position="1086"/>
        <end position="1109"/>
    </location>
</feature>
<accession>A0ABD0YI73</accession>
<proteinExistence type="predicted"/>
<dbReference type="InterPro" id="IPR011430">
    <property type="entry name" value="UTP20_N"/>
</dbReference>
<dbReference type="InterPro" id="IPR046523">
    <property type="entry name" value="UTP20_dom"/>
</dbReference>
<evidence type="ECO:0000313" key="5">
    <source>
        <dbReference type="EMBL" id="KAL1130995.1"/>
    </source>
</evidence>
<dbReference type="InterPro" id="IPR011989">
    <property type="entry name" value="ARM-like"/>
</dbReference>
<dbReference type="Pfam" id="PF07539">
    <property type="entry name" value="UTP20_N"/>
    <property type="match status" value="1"/>
</dbReference>
<evidence type="ECO:0000259" key="4">
    <source>
        <dbReference type="Pfam" id="PF23099"/>
    </source>
</evidence>